<keyword evidence="2 7" id="KW-0808">Transferase</keyword>
<feature type="transmembrane region" description="Helical" evidence="6">
    <location>
        <begin position="334"/>
        <end position="353"/>
    </location>
</feature>
<feature type="transmembrane region" description="Helical" evidence="6">
    <location>
        <begin position="256"/>
        <end position="274"/>
    </location>
</feature>
<evidence type="ECO:0000256" key="4">
    <source>
        <dbReference type="ARBA" id="ARBA00022989"/>
    </source>
</evidence>
<evidence type="ECO:0000313" key="7">
    <source>
        <dbReference type="EMBL" id="VAW32447.1"/>
    </source>
</evidence>
<dbReference type="GO" id="GO:0044038">
    <property type="term" value="P:cell wall macromolecule biosynthetic process"/>
    <property type="evidence" value="ECO:0007669"/>
    <property type="project" value="TreeGrafter"/>
</dbReference>
<evidence type="ECO:0000256" key="5">
    <source>
        <dbReference type="ARBA" id="ARBA00023136"/>
    </source>
</evidence>
<organism evidence="7">
    <name type="scientific">hydrothermal vent metagenome</name>
    <dbReference type="NCBI Taxonomy" id="652676"/>
    <lineage>
        <taxon>unclassified sequences</taxon>
        <taxon>metagenomes</taxon>
        <taxon>ecological metagenomes</taxon>
    </lineage>
</organism>
<feature type="transmembrane region" description="Helical" evidence="6">
    <location>
        <begin position="176"/>
        <end position="193"/>
    </location>
</feature>
<dbReference type="InterPro" id="IPR000715">
    <property type="entry name" value="Glycosyl_transferase_4"/>
</dbReference>
<feature type="transmembrane region" description="Helical" evidence="6">
    <location>
        <begin position="225"/>
        <end position="244"/>
    </location>
</feature>
<evidence type="ECO:0000256" key="1">
    <source>
        <dbReference type="ARBA" id="ARBA00004141"/>
    </source>
</evidence>
<sequence length="354" mass="38360">MIGSAARVLIPSSIAFALGIALAPVLAHYLYKLRAWKKKSGKGHGIGGGGTPVFDELHKVRETSTPRMGGILIWATTLITALGIFTASYLFGEPFTSLNFFNRSQTWLPLMALMVGAFTGIIDDILEVTRGNGGLRLRTRLLIVAIMSFFIAWWFYTKLDISSIGIPFNGTFDLHIFFIPFFMLVTMAIYAGGTIDGLDGLSGGVFSIIFMIYAGIAFVQGQVSLAAFSATVAGATLAFLWFNIPPARFYMSETGSMALTLALSITAFSADTLGDGIGVAVLPIVAFPIIATVVTTVLQVFWKKVFGKKLFRIAPIHHHFEAIGWPPYKVTMRYWVITIIMGVLGLSLALVGGH</sequence>
<protein>
    <submittedName>
        <fullName evidence="7">Phospho-N-acetylmuramoyl-pentapeptide-transferase</fullName>
        <ecNumber evidence="7">2.7.8.13</ecNumber>
    </submittedName>
</protein>
<dbReference type="EMBL" id="UOEV01000050">
    <property type="protein sequence ID" value="VAW32447.1"/>
    <property type="molecule type" value="Genomic_DNA"/>
</dbReference>
<accession>A0A3B0V3J6</accession>
<name>A0A3B0V3J6_9ZZZZ</name>
<dbReference type="Pfam" id="PF00953">
    <property type="entry name" value="Glycos_transf_4"/>
    <property type="match status" value="1"/>
</dbReference>
<keyword evidence="3 6" id="KW-0812">Transmembrane</keyword>
<feature type="transmembrane region" description="Helical" evidence="6">
    <location>
        <begin position="280"/>
        <end position="302"/>
    </location>
</feature>
<proteinExistence type="predicted"/>
<feature type="transmembrane region" description="Helical" evidence="6">
    <location>
        <begin position="138"/>
        <end position="156"/>
    </location>
</feature>
<evidence type="ECO:0000256" key="6">
    <source>
        <dbReference type="SAM" id="Phobius"/>
    </source>
</evidence>
<dbReference type="AlphaFoldDB" id="A0A3B0V3J6"/>
<dbReference type="PANTHER" id="PTHR22926">
    <property type="entry name" value="PHOSPHO-N-ACETYLMURAMOYL-PENTAPEPTIDE-TRANSFERASE"/>
    <property type="match status" value="1"/>
</dbReference>
<evidence type="ECO:0000256" key="3">
    <source>
        <dbReference type="ARBA" id="ARBA00022692"/>
    </source>
</evidence>
<dbReference type="GO" id="GO:0016780">
    <property type="term" value="F:phosphotransferase activity, for other substituted phosphate groups"/>
    <property type="evidence" value="ECO:0007669"/>
    <property type="project" value="InterPro"/>
</dbReference>
<dbReference type="GO" id="GO:0071555">
    <property type="term" value="P:cell wall organization"/>
    <property type="evidence" value="ECO:0007669"/>
    <property type="project" value="TreeGrafter"/>
</dbReference>
<keyword evidence="4 6" id="KW-1133">Transmembrane helix</keyword>
<feature type="transmembrane region" description="Helical" evidence="6">
    <location>
        <begin position="12"/>
        <end position="31"/>
    </location>
</feature>
<evidence type="ECO:0000256" key="2">
    <source>
        <dbReference type="ARBA" id="ARBA00022679"/>
    </source>
</evidence>
<feature type="transmembrane region" description="Helical" evidence="6">
    <location>
        <begin position="200"/>
        <end position="219"/>
    </location>
</feature>
<keyword evidence="5 6" id="KW-0472">Membrane</keyword>
<dbReference type="GO" id="GO:0005886">
    <property type="term" value="C:plasma membrane"/>
    <property type="evidence" value="ECO:0007669"/>
    <property type="project" value="TreeGrafter"/>
</dbReference>
<comment type="subcellular location">
    <subcellularLocation>
        <location evidence="1">Membrane</location>
        <topology evidence="1">Multi-pass membrane protein</topology>
    </subcellularLocation>
</comment>
<dbReference type="PANTHER" id="PTHR22926:SF5">
    <property type="entry name" value="PHOSPHO-N-ACETYLMURAMOYL-PENTAPEPTIDE-TRANSFERASE HOMOLOG"/>
    <property type="match status" value="1"/>
</dbReference>
<feature type="transmembrane region" description="Helical" evidence="6">
    <location>
        <begin position="71"/>
        <end position="91"/>
    </location>
</feature>
<feature type="transmembrane region" description="Helical" evidence="6">
    <location>
        <begin position="106"/>
        <end position="126"/>
    </location>
</feature>
<gene>
    <name evidence="7" type="ORF">MNBD_CPR01-529</name>
</gene>
<reference evidence="7" key="1">
    <citation type="submission" date="2018-06" db="EMBL/GenBank/DDBJ databases">
        <authorList>
            <person name="Zhirakovskaya E."/>
        </authorList>
    </citation>
    <scope>NUCLEOTIDE SEQUENCE</scope>
</reference>
<dbReference type="EC" id="2.7.8.13" evidence="7"/>